<protein>
    <submittedName>
        <fullName evidence="2">SDR family oxidoreductase</fullName>
    </submittedName>
</protein>
<dbReference type="Pfam" id="PF07993">
    <property type="entry name" value="NAD_binding_4"/>
    <property type="match status" value="1"/>
</dbReference>
<dbReference type="SUPFAM" id="SSF51735">
    <property type="entry name" value="NAD(P)-binding Rossmann-fold domains"/>
    <property type="match status" value="1"/>
</dbReference>
<dbReference type="RefSeq" id="WP_348386660.1">
    <property type="nucleotide sequence ID" value="NZ_CP134146.1"/>
</dbReference>
<evidence type="ECO:0000259" key="1">
    <source>
        <dbReference type="Pfam" id="PF07993"/>
    </source>
</evidence>
<evidence type="ECO:0000313" key="2">
    <source>
        <dbReference type="EMBL" id="WNC67501.1"/>
    </source>
</evidence>
<dbReference type="InterPro" id="IPR013120">
    <property type="entry name" value="FAR_NAD-bd"/>
</dbReference>
<sequence>MSKGMVLITGADGYLGHAIARYLLANSNLQLCLWVKASSQQSIELKKQRLATLLNNSRCHFYYGDLTDDTVFADVNSAEITHIIHSAALTNFAVEKEDAYQVNVLGTRKLLQFAQRCQQLKCVSLISTLYVAGLDTKVINEQPISPTPTFANHYEWSKFNAEQVLLDEFAALPWQIVRVATIVADNDLGEVHQYNVFHQTLRLLFYGLLAVMPGEESTKIYLTTRDTSAQLCGQLLLNESRGFFHSSIDDEHSLALGNLIDEVYCQFNLYDEFKQKRILKPRFASWPTFQKLIDGTQSLGSILGQALAVMAPFSQQLYTNKIVKNSRAQSQTTVDLNFKVKDMLPKICSYLINNKWGKAISPNKSIAIAKQGVKVDE</sequence>
<gene>
    <name evidence="2" type="ORF">RI845_13360</name>
</gene>
<dbReference type="EMBL" id="CP134146">
    <property type="protein sequence ID" value="WNC67501.1"/>
    <property type="molecule type" value="Genomic_DNA"/>
</dbReference>
<dbReference type="InterPro" id="IPR036291">
    <property type="entry name" value="NAD(P)-bd_dom_sf"/>
</dbReference>
<dbReference type="Gene3D" id="3.40.50.720">
    <property type="entry name" value="NAD(P)-binding Rossmann-like Domain"/>
    <property type="match status" value="1"/>
</dbReference>
<accession>A0ABY9TFF6</accession>
<name>A0ABY9TFF6_9GAMM</name>
<evidence type="ECO:0000313" key="3">
    <source>
        <dbReference type="Proteomes" id="UP001248581"/>
    </source>
</evidence>
<reference evidence="3" key="1">
    <citation type="submission" date="2023-09" db="EMBL/GenBank/DDBJ databases">
        <authorList>
            <person name="Li S."/>
            <person name="Li X."/>
            <person name="Zhang C."/>
            <person name="Zhao Z."/>
        </authorList>
    </citation>
    <scope>NUCLEOTIDE SEQUENCE [LARGE SCALE GENOMIC DNA]</scope>
    <source>
        <strain evidence="3">SQ345</strain>
    </source>
</reference>
<dbReference type="Proteomes" id="UP001248581">
    <property type="component" value="Chromosome"/>
</dbReference>
<feature type="domain" description="Thioester reductase (TE)" evidence="1">
    <location>
        <begin position="8"/>
        <end position="230"/>
    </location>
</feature>
<keyword evidence="3" id="KW-1185">Reference proteome</keyword>
<proteinExistence type="predicted"/>
<dbReference type="PANTHER" id="PTHR43000">
    <property type="entry name" value="DTDP-D-GLUCOSE 4,6-DEHYDRATASE-RELATED"/>
    <property type="match status" value="1"/>
</dbReference>
<organism evidence="2 3">
    <name type="scientific">Thalassotalea nanhaiensis</name>
    <dbReference type="NCBI Taxonomy" id="3065648"/>
    <lineage>
        <taxon>Bacteria</taxon>
        <taxon>Pseudomonadati</taxon>
        <taxon>Pseudomonadota</taxon>
        <taxon>Gammaproteobacteria</taxon>
        <taxon>Alteromonadales</taxon>
        <taxon>Colwelliaceae</taxon>
        <taxon>Thalassotalea</taxon>
    </lineage>
</organism>